<feature type="region of interest" description="Disordered" evidence="10">
    <location>
        <begin position="564"/>
        <end position="675"/>
    </location>
</feature>
<dbReference type="InterPro" id="IPR001789">
    <property type="entry name" value="Sig_transdc_resp-reg_receiver"/>
</dbReference>
<dbReference type="SMART" id="SM00448">
    <property type="entry name" value="REC"/>
    <property type="match status" value="1"/>
</dbReference>
<dbReference type="AlphaFoldDB" id="A0A978UWN4"/>
<feature type="compositionally biased region" description="Polar residues" evidence="10">
    <location>
        <begin position="575"/>
        <end position="585"/>
    </location>
</feature>
<evidence type="ECO:0000256" key="3">
    <source>
        <dbReference type="ARBA" id="ARBA00023012"/>
    </source>
</evidence>
<feature type="compositionally biased region" description="Low complexity" evidence="10">
    <location>
        <begin position="629"/>
        <end position="640"/>
    </location>
</feature>
<evidence type="ECO:0000256" key="9">
    <source>
        <dbReference type="PROSITE-ProRule" id="PRU00357"/>
    </source>
</evidence>
<keyword evidence="4" id="KW-0805">Transcription regulation</keyword>
<reference evidence="13" key="1">
    <citation type="journal article" date="2021" name="Front. Plant Sci.">
        <title>Chromosome-Scale Genome Assembly for Chinese Sour Jujube and Insights Into Its Genome Evolution and Domestication Signature.</title>
        <authorList>
            <person name="Shen L.-Y."/>
            <person name="Luo H."/>
            <person name="Wang X.-L."/>
            <person name="Wang X.-M."/>
            <person name="Qiu X.-J."/>
            <person name="Liu H."/>
            <person name="Zhou S.-S."/>
            <person name="Jia K.-H."/>
            <person name="Nie S."/>
            <person name="Bao Y.-T."/>
            <person name="Zhang R.-G."/>
            <person name="Yun Q.-Z."/>
            <person name="Chai Y.-H."/>
            <person name="Lu J.-Y."/>
            <person name="Li Y."/>
            <person name="Zhao S.-W."/>
            <person name="Mao J.-F."/>
            <person name="Jia S.-G."/>
            <person name="Mao Y.-M."/>
        </authorList>
    </citation>
    <scope>NUCLEOTIDE SEQUENCE</scope>
    <source>
        <strain evidence="13">AT0</strain>
        <tissue evidence="13">Leaf</tissue>
    </source>
</reference>
<feature type="compositionally biased region" description="Low complexity" evidence="10">
    <location>
        <begin position="230"/>
        <end position="246"/>
    </location>
</feature>
<dbReference type="Gene3D" id="3.40.50.2300">
    <property type="match status" value="1"/>
</dbReference>
<keyword evidence="5" id="KW-0090">Biological rhythms</keyword>
<dbReference type="PROSITE" id="PS51017">
    <property type="entry name" value="CCT"/>
    <property type="match status" value="1"/>
</dbReference>
<dbReference type="PROSITE" id="PS50110">
    <property type="entry name" value="RESPONSE_REGULATORY"/>
    <property type="match status" value="1"/>
</dbReference>
<keyword evidence="6" id="KW-0804">Transcription</keyword>
<feature type="domain" description="Response regulatory" evidence="11">
    <location>
        <begin position="54"/>
        <end position="206"/>
    </location>
</feature>
<accession>A0A978UWN4</accession>
<evidence type="ECO:0000256" key="1">
    <source>
        <dbReference type="ARBA" id="ARBA00004123"/>
    </source>
</evidence>
<feature type="region of interest" description="Disordered" evidence="10">
    <location>
        <begin position="228"/>
        <end position="261"/>
    </location>
</feature>
<gene>
    <name evidence="13" type="ORF">FEM48_Zijuj08G0032100</name>
</gene>
<evidence type="ECO:0000256" key="7">
    <source>
        <dbReference type="ARBA" id="ARBA00023242"/>
    </source>
</evidence>
<dbReference type="GO" id="GO:0048511">
    <property type="term" value="P:rhythmic process"/>
    <property type="evidence" value="ECO:0007669"/>
    <property type="project" value="UniProtKB-KW"/>
</dbReference>
<feature type="compositionally biased region" description="Basic and acidic residues" evidence="10">
    <location>
        <begin position="249"/>
        <end position="258"/>
    </location>
</feature>
<keyword evidence="7 9" id="KW-0539">Nucleus</keyword>
<comment type="caution">
    <text evidence="8">Lacks conserved residue(s) required for the propagation of feature annotation.</text>
</comment>
<keyword evidence="3" id="KW-0902">Two-component regulatory system</keyword>
<feature type="compositionally biased region" description="Basic and acidic residues" evidence="10">
    <location>
        <begin position="586"/>
        <end position="597"/>
    </location>
</feature>
<evidence type="ECO:0000256" key="2">
    <source>
        <dbReference type="ARBA" id="ARBA00010330"/>
    </source>
</evidence>
<dbReference type="GO" id="GO:0000160">
    <property type="term" value="P:phosphorelay signal transduction system"/>
    <property type="evidence" value="ECO:0007669"/>
    <property type="project" value="UniProtKB-KW"/>
</dbReference>
<dbReference type="InterPro" id="IPR011006">
    <property type="entry name" value="CheY-like_superfamily"/>
</dbReference>
<dbReference type="SUPFAM" id="SSF52172">
    <property type="entry name" value="CheY-like"/>
    <property type="match status" value="2"/>
</dbReference>
<evidence type="ECO:0000256" key="5">
    <source>
        <dbReference type="ARBA" id="ARBA00023108"/>
    </source>
</evidence>
<feature type="compositionally biased region" description="Basic and acidic residues" evidence="10">
    <location>
        <begin position="604"/>
        <end position="620"/>
    </location>
</feature>
<dbReference type="GO" id="GO:0005634">
    <property type="term" value="C:nucleus"/>
    <property type="evidence" value="ECO:0007669"/>
    <property type="project" value="UniProtKB-SubCell"/>
</dbReference>
<dbReference type="Pfam" id="PF00072">
    <property type="entry name" value="Response_reg"/>
    <property type="match status" value="1"/>
</dbReference>
<dbReference type="GO" id="GO:0009736">
    <property type="term" value="P:cytokinin-activated signaling pathway"/>
    <property type="evidence" value="ECO:0007669"/>
    <property type="project" value="InterPro"/>
</dbReference>
<evidence type="ECO:0000256" key="6">
    <source>
        <dbReference type="ARBA" id="ARBA00023163"/>
    </source>
</evidence>
<evidence type="ECO:0008006" key="15">
    <source>
        <dbReference type="Google" id="ProtNLM"/>
    </source>
</evidence>
<dbReference type="EMBL" id="JAEACU010000008">
    <property type="protein sequence ID" value="KAH7519400.1"/>
    <property type="molecule type" value="Genomic_DNA"/>
</dbReference>
<dbReference type="InterPro" id="IPR045279">
    <property type="entry name" value="ARR-like"/>
</dbReference>
<evidence type="ECO:0000259" key="11">
    <source>
        <dbReference type="PROSITE" id="PS50110"/>
    </source>
</evidence>
<dbReference type="PANTHER" id="PTHR43874:SF146">
    <property type="entry name" value="TWO-COMPONENT RESPONSE REGULATOR-LIKE APRR9"/>
    <property type="match status" value="1"/>
</dbReference>
<proteinExistence type="inferred from homology"/>
<comment type="caution">
    <text evidence="13">The sequence shown here is derived from an EMBL/GenBank/DDBJ whole genome shotgun (WGS) entry which is preliminary data.</text>
</comment>
<name>A0A978UWN4_ZIZJJ</name>
<comment type="subcellular location">
    <subcellularLocation>
        <location evidence="1 9">Nucleus</location>
    </subcellularLocation>
</comment>
<organism evidence="13 14">
    <name type="scientific">Ziziphus jujuba var. spinosa</name>
    <dbReference type="NCBI Taxonomy" id="714518"/>
    <lineage>
        <taxon>Eukaryota</taxon>
        <taxon>Viridiplantae</taxon>
        <taxon>Streptophyta</taxon>
        <taxon>Embryophyta</taxon>
        <taxon>Tracheophyta</taxon>
        <taxon>Spermatophyta</taxon>
        <taxon>Magnoliopsida</taxon>
        <taxon>eudicotyledons</taxon>
        <taxon>Gunneridae</taxon>
        <taxon>Pentapetalae</taxon>
        <taxon>rosids</taxon>
        <taxon>fabids</taxon>
        <taxon>Rosales</taxon>
        <taxon>Rhamnaceae</taxon>
        <taxon>Paliureae</taxon>
        <taxon>Ziziphus</taxon>
    </lineage>
</organism>
<feature type="region of interest" description="Disordered" evidence="10">
    <location>
        <begin position="1"/>
        <end position="40"/>
    </location>
</feature>
<feature type="region of interest" description="Disordered" evidence="10">
    <location>
        <begin position="720"/>
        <end position="750"/>
    </location>
</feature>
<feature type="compositionally biased region" description="Basic and acidic residues" evidence="10">
    <location>
        <begin position="13"/>
        <end position="30"/>
    </location>
</feature>
<dbReference type="Pfam" id="PF06203">
    <property type="entry name" value="CCT"/>
    <property type="match status" value="1"/>
</dbReference>
<dbReference type="PANTHER" id="PTHR43874">
    <property type="entry name" value="TWO-COMPONENT RESPONSE REGULATOR"/>
    <property type="match status" value="1"/>
</dbReference>
<protein>
    <recommendedName>
        <fullName evidence="15">Two-component response regulator-like APRR5</fullName>
    </recommendedName>
</protein>
<feature type="region of interest" description="Disordered" evidence="10">
    <location>
        <begin position="485"/>
        <end position="524"/>
    </location>
</feature>
<evidence type="ECO:0000259" key="12">
    <source>
        <dbReference type="PROSITE" id="PS51017"/>
    </source>
</evidence>
<evidence type="ECO:0000256" key="4">
    <source>
        <dbReference type="ARBA" id="ARBA00023015"/>
    </source>
</evidence>
<feature type="domain" description="CCT" evidence="12">
    <location>
        <begin position="695"/>
        <end position="737"/>
    </location>
</feature>
<evidence type="ECO:0000256" key="8">
    <source>
        <dbReference type="PROSITE-ProRule" id="PRU00169"/>
    </source>
</evidence>
<comment type="similarity">
    <text evidence="2">Belongs to the ARR-like family.</text>
</comment>
<dbReference type="Proteomes" id="UP000813462">
    <property type="component" value="Unassembled WGS sequence"/>
</dbReference>
<evidence type="ECO:0000313" key="14">
    <source>
        <dbReference type="Proteomes" id="UP000813462"/>
    </source>
</evidence>
<evidence type="ECO:0000313" key="13">
    <source>
        <dbReference type="EMBL" id="KAH7519400.1"/>
    </source>
</evidence>
<dbReference type="InterPro" id="IPR010402">
    <property type="entry name" value="CCT_domain"/>
</dbReference>
<evidence type="ECO:0000256" key="10">
    <source>
        <dbReference type="SAM" id="MobiDB-lite"/>
    </source>
</evidence>
<sequence>MGEVVVSGEQDMVEMREAEKSEQSNKKGKEEDEDGGSTTEMVRWEKYLPRMVLRVLLVEADDSTRQIISALLRKCSYRVSAVPDGLKAWETLKGKPHNIDLILTEVELPAISGFALLSLVMEHDICKNIPVISMYSVSSPVYSSSNIDIKIEFETLNINLYFPDHTVMSSQDSISMVLKCMLKGAADYLIKPVRRNELRNLWQHVWRRHTLLGRQFPQDMAMLEHKVEATSENNAASSHSSDAAASMQKTRECSEKGSDVQSTCTTPYLEAENICVQNMQDISRLKCGNASNLSNTDMERHEECTKMDEESVMLEIEEGEKPRFRMEDGPCSGVLKSTALRLEPKLVAQNGSVQPESFKVSANVSGLSTEIQKNYVESAEPSCGVIDLIGKFDNRSTCIDGRSAINADGLNNSECAPQLELSLRRICTSNSNNQGAGERLILNHSNASAFSLYNNSKTSQPLIPVLSSNCSKSEDGAHELLFSQSSGNSNNAMQHHGAATSNCQETMASSAISQSGQTKSSFPSPQLGLIPVTGLRFDNVSPGYGQFFPSLFYTQQSASSIWSPKSACQREKSPFPTSGHSNPDTHTSEKGHHHYEETINNSVDQDKPEHDNFDTMEELRPGSPTDEQNASSNLSNGAASHISGVAYGTSDSRGDGNGSSGMAVEKATAPQSVNDTSHFIHEGFKGMDSLRSSQREAALTKFRLKRKDRCFEKKVRYQSRKRLAEQRPRVKGQFVRQAQADSPVVDADGS</sequence>